<gene>
    <name evidence="1" type="ORF">SVA_1109</name>
</gene>
<dbReference type="Proteomes" id="UP000218899">
    <property type="component" value="Chromosome"/>
</dbReference>
<protein>
    <submittedName>
        <fullName evidence="1">Uncharacterized protein</fullName>
    </submittedName>
</protein>
<dbReference type="RefSeq" id="WP_096459909.1">
    <property type="nucleotide sequence ID" value="NZ_AP014936.1"/>
</dbReference>
<proteinExistence type="predicted"/>
<dbReference type="EMBL" id="AP014936">
    <property type="protein sequence ID" value="BAU47686.1"/>
    <property type="molecule type" value="Genomic_DNA"/>
</dbReference>
<organism evidence="1 2">
    <name type="scientific">Sulfurifustis variabilis</name>
    <dbReference type="NCBI Taxonomy" id="1675686"/>
    <lineage>
        <taxon>Bacteria</taxon>
        <taxon>Pseudomonadati</taxon>
        <taxon>Pseudomonadota</taxon>
        <taxon>Gammaproteobacteria</taxon>
        <taxon>Acidiferrobacterales</taxon>
        <taxon>Acidiferrobacteraceae</taxon>
        <taxon>Sulfurifustis</taxon>
    </lineage>
</organism>
<keyword evidence="2" id="KW-1185">Reference proteome</keyword>
<accession>A0A1B4V2E0</accession>
<sequence>MGQLVRIIVIAILIWLAIRLVRSVIARYRGLTERPHRPAVPRMLPCAHCGLHVPEHEAIVREGAAYCSEEHYRAAHR</sequence>
<dbReference type="KEGG" id="sva:SVA_1109"/>
<dbReference type="InterPro" id="IPR049708">
    <property type="entry name" value="PP0621-like"/>
</dbReference>
<reference evidence="1 2" key="1">
    <citation type="submission" date="2015-08" db="EMBL/GenBank/DDBJ databases">
        <title>Complete genome sequence of Sulfurifustis variabilis.</title>
        <authorList>
            <person name="Miura A."/>
            <person name="Kojima H."/>
            <person name="Fukui M."/>
        </authorList>
    </citation>
    <scope>NUCLEOTIDE SEQUENCE [LARGE SCALE GENOMIC DNA]</scope>
    <source>
        <strain evidence="2">skN76</strain>
    </source>
</reference>
<evidence type="ECO:0000313" key="2">
    <source>
        <dbReference type="Proteomes" id="UP000218899"/>
    </source>
</evidence>
<dbReference type="AlphaFoldDB" id="A0A1B4V2E0"/>
<dbReference type="OrthoDB" id="9814432at2"/>
<evidence type="ECO:0000313" key="1">
    <source>
        <dbReference type="EMBL" id="BAU47686.1"/>
    </source>
</evidence>
<dbReference type="NCBIfam" id="NF041023">
    <property type="entry name" value="PP0621_fam"/>
    <property type="match status" value="1"/>
</dbReference>
<name>A0A1B4V2E0_9GAMM</name>